<protein>
    <submittedName>
        <fullName evidence="3">Biotin--[acetyl-CoA-carboxylase] ligase</fullName>
        <ecNumber evidence="3">6.3.4.15</ecNumber>
    </submittedName>
</protein>
<dbReference type="SUPFAM" id="SSF55681">
    <property type="entry name" value="Class II aaRS and biotin synthetases"/>
    <property type="match status" value="1"/>
</dbReference>
<proteinExistence type="predicted"/>
<dbReference type="GO" id="GO:0005737">
    <property type="term" value="C:cytoplasm"/>
    <property type="evidence" value="ECO:0007669"/>
    <property type="project" value="TreeGrafter"/>
</dbReference>
<organism evidence="3 4">
    <name type="scientific">Inhella proteolytica</name>
    <dbReference type="NCBI Taxonomy" id="2795029"/>
    <lineage>
        <taxon>Bacteria</taxon>
        <taxon>Pseudomonadati</taxon>
        <taxon>Pseudomonadota</taxon>
        <taxon>Betaproteobacteria</taxon>
        <taxon>Burkholderiales</taxon>
        <taxon>Sphaerotilaceae</taxon>
        <taxon>Inhella</taxon>
    </lineage>
</organism>
<dbReference type="RefSeq" id="WP_198111061.1">
    <property type="nucleotide sequence ID" value="NZ_JAEDAK010000006.1"/>
</dbReference>
<dbReference type="NCBIfam" id="TIGR00121">
    <property type="entry name" value="birA_ligase"/>
    <property type="match status" value="1"/>
</dbReference>
<dbReference type="Proteomes" id="UP000613266">
    <property type="component" value="Unassembled WGS sequence"/>
</dbReference>
<dbReference type="EC" id="6.3.4.15" evidence="3"/>
<name>A0A931J340_9BURK</name>
<dbReference type="PROSITE" id="PS51733">
    <property type="entry name" value="BPL_LPL_CATALYTIC"/>
    <property type="match status" value="1"/>
</dbReference>
<dbReference type="InterPro" id="IPR004143">
    <property type="entry name" value="BPL_LPL_catalytic"/>
</dbReference>
<dbReference type="PANTHER" id="PTHR12835:SF5">
    <property type="entry name" value="BIOTIN--PROTEIN LIGASE"/>
    <property type="match status" value="1"/>
</dbReference>
<dbReference type="Gene3D" id="2.30.30.100">
    <property type="match status" value="1"/>
</dbReference>
<dbReference type="Gene3D" id="3.30.930.10">
    <property type="entry name" value="Bira Bifunctional Protein, Domain 2"/>
    <property type="match status" value="1"/>
</dbReference>
<sequence>MSTLDWGLPALRQALGPGVELEWLARCGSTNTELLERARAGLARPCVLVAEQQDAGRGRLGRQWQSWPGASLTVSIAWPWGAAPLEGLSLAVGAALAEALDARVQLKWPNDLWFERRKLGGILIETVAQGGSPRALVLGVGLNIAPPPADVGLPSAGLQQLDPRWNAPNALATAAPVLVELLQGWQGFAPWQARYAARDGLRGLPLELGGVQGLGEGVSRSGELLLRDAQGQLHALASGEAQLRWGASS</sequence>
<dbReference type="InterPro" id="IPR004408">
    <property type="entry name" value="Biotin_CoA_COase_ligase"/>
</dbReference>
<dbReference type="AlphaFoldDB" id="A0A931J340"/>
<dbReference type="CDD" id="cd16442">
    <property type="entry name" value="BPL"/>
    <property type="match status" value="1"/>
</dbReference>
<comment type="caution">
    <text evidence="3">The sequence shown here is derived from an EMBL/GenBank/DDBJ whole genome shotgun (WGS) entry which is preliminary data.</text>
</comment>
<keyword evidence="4" id="KW-1185">Reference proteome</keyword>
<feature type="domain" description="BPL/LPL catalytic" evidence="2">
    <location>
        <begin position="5"/>
        <end position="186"/>
    </location>
</feature>
<dbReference type="GO" id="GO:0004077">
    <property type="term" value="F:biotin--[biotin carboxyl-carrier protein] ligase activity"/>
    <property type="evidence" value="ECO:0007669"/>
    <property type="project" value="UniProtKB-EC"/>
</dbReference>
<dbReference type="EMBL" id="JAEDAK010000006">
    <property type="protein sequence ID" value="MBH9577285.1"/>
    <property type="molecule type" value="Genomic_DNA"/>
</dbReference>
<dbReference type="InterPro" id="IPR045864">
    <property type="entry name" value="aa-tRNA-synth_II/BPL/LPL"/>
</dbReference>
<reference evidence="3" key="1">
    <citation type="submission" date="2020-12" db="EMBL/GenBank/DDBJ databases">
        <title>The genome sequence of Inhella sp. 1Y17.</title>
        <authorList>
            <person name="Liu Y."/>
        </authorList>
    </citation>
    <scope>NUCLEOTIDE SEQUENCE</scope>
    <source>
        <strain evidence="3">1Y17</strain>
    </source>
</reference>
<keyword evidence="1 3" id="KW-0436">Ligase</keyword>
<evidence type="ECO:0000259" key="2">
    <source>
        <dbReference type="PROSITE" id="PS51733"/>
    </source>
</evidence>
<evidence type="ECO:0000313" key="3">
    <source>
        <dbReference type="EMBL" id="MBH9577285.1"/>
    </source>
</evidence>
<gene>
    <name evidence="3" type="ORF">I7X39_10285</name>
</gene>
<evidence type="ECO:0000256" key="1">
    <source>
        <dbReference type="ARBA" id="ARBA00022598"/>
    </source>
</evidence>
<dbReference type="PANTHER" id="PTHR12835">
    <property type="entry name" value="BIOTIN PROTEIN LIGASE"/>
    <property type="match status" value="1"/>
</dbReference>
<dbReference type="Pfam" id="PF03099">
    <property type="entry name" value="BPL_LplA_LipB"/>
    <property type="match status" value="1"/>
</dbReference>
<evidence type="ECO:0000313" key="4">
    <source>
        <dbReference type="Proteomes" id="UP000613266"/>
    </source>
</evidence>
<accession>A0A931J340</accession>